<sequence>MANDKNESTERPGFIIVKWVLLKGEPTVVKLKGSLSEFTDLNNFSSCLKQKFDELKNVKPQKPSKPLVIRYPLSDANSEYQMPHTSGFWSLLREAIIERFDKDVFQDMLKQDHTSLDTKLEEKYYTLCNEIKNKATSCEFISIFMNTAVRHVQLHVNENTWLSVEVELDGSCSYDYADYAVYIQDNIVLVDEAKWKDLVEGIAQYVMEMYTLVEKLERPIVEISEKYVCRFKEDTKNSKDVIEYIIRILLTQATSFLNDNRNNKHISKCNKSE</sequence>
<proteinExistence type="predicted"/>
<evidence type="ECO:0000313" key="2">
    <source>
        <dbReference type="Proteomes" id="UP000789759"/>
    </source>
</evidence>
<name>A0A9N8YXP2_9GLOM</name>
<comment type="caution">
    <text evidence="1">The sequence shown here is derived from an EMBL/GenBank/DDBJ whole genome shotgun (WGS) entry which is preliminary data.</text>
</comment>
<evidence type="ECO:0000313" key="1">
    <source>
        <dbReference type="EMBL" id="CAG8453069.1"/>
    </source>
</evidence>
<gene>
    <name evidence="1" type="ORF">CPELLU_LOCUS247</name>
</gene>
<protein>
    <submittedName>
        <fullName evidence="1">14753_t:CDS:1</fullName>
    </submittedName>
</protein>
<dbReference type="EMBL" id="CAJVQA010000058">
    <property type="protein sequence ID" value="CAG8453069.1"/>
    <property type="molecule type" value="Genomic_DNA"/>
</dbReference>
<accession>A0A9N8YXP2</accession>
<dbReference type="OrthoDB" id="2317402at2759"/>
<organism evidence="1 2">
    <name type="scientific">Cetraspora pellucida</name>
    <dbReference type="NCBI Taxonomy" id="1433469"/>
    <lineage>
        <taxon>Eukaryota</taxon>
        <taxon>Fungi</taxon>
        <taxon>Fungi incertae sedis</taxon>
        <taxon>Mucoromycota</taxon>
        <taxon>Glomeromycotina</taxon>
        <taxon>Glomeromycetes</taxon>
        <taxon>Diversisporales</taxon>
        <taxon>Gigasporaceae</taxon>
        <taxon>Cetraspora</taxon>
    </lineage>
</organism>
<dbReference type="AlphaFoldDB" id="A0A9N8YXP2"/>
<reference evidence="1" key="1">
    <citation type="submission" date="2021-06" db="EMBL/GenBank/DDBJ databases">
        <authorList>
            <person name="Kallberg Y."/>
            <person name="Tangrot J."/>
            <person name="Rosling A."/>
        </authorList>
    </citation>
    <scope>NUCLEOTIDE SEQUENCE</scope>
    <source>
        <strain evidence="1">FL966</strain>
    </source>
</reference>
<dbReference type="Proteomes" id="UP000789759">
    <property type="component" value="Unassembled WGS sequence"/>
</dbReference>
<keyword evidence="2" id="KW-1185">Reference proteome</keyword>